<dbReference type="Proteomes" id="UP000204391">
    <property type="component" value="Chromosome"/>
</dbReference>
<dbReference type="AlphaFoldDB" id="A0A221MGG6"/>
<dbReference type="KEGG" id="vne:CFK40_17880"/>
<evidence type="ECO:0000313" key="2">
    <source>
        <dbReference type="Proteomes" id="UP000204391"/>
    </source>
</evidence>
<reference evidence="1 2" key="1">
    <citation type="journal article" date="2003" name="Int. J. Syst. Evol. Microbiol.">
        <title>Virgibacillus carmonensis sp. nov., Virgibacillus necropolis sp. nov. and Virgibacillus picturae sp. nov., three novel species isolated from deteriorated mural paintings, transfer of the species of the genus salibacillus to Virgibacillus, as Virgibacillus marismortui comb. nov. and Virgibacillus salexigens comb. nov., and emended description of the genus Virgibacillus.</title>
        <authorList>
            <person name="Heyrman J."/>
            <person name="Logan N.A."/>
            <person name="Busse H.J."/>
            <person name="Balcaen A."/>
            <person name="Lebbe L."/>
            <person name="Rodriguez-Diaz M."/>
            <person name="Swings J."/>
            <person name="De Vos P."/>
        </authorList>
    </citation>
    <scope>NUCLEOTIDE SEQUENCE [LARGE SCALE GENOMIC DNA]</scope>
    <source>
        <strain evidence="1 2">LMG 19488</strain>
    </source>
</reference>
<gene>
    <name evidence="1" type="ORF">CFK40_17880</name>
</gene>
<dbReference type="Pfam" id="PF19754">
    <property type="entry name" value="DUF6241"/>
    <property type="match status" value="1"/>
</dbReference>
<dbReference type="InterPro" id="IPR046208">
    <property type="entry name" value="DUF6241"/>
</dbReference>
<organism evidence="1 2">
    <name type="scientific">Virgibacillus necropolis</name>
    <dbReference type="NCBI Taxonomy" id="163877"/>
    <lineage>
        <taxon>Bacteria</taxon>
        <taxon>Bacillati</taxon>
        <taxon>Bacillota</taxon>
        <taxon>Bacilli</taxon>
        <taxon>Bacillales</taxon>
        <taxon>Bacillaceae</taxon>
        <taxon>Virgibacillus</taxon>
    </lineage>
</organism>
<dbReference type="OrthoDB" id="1932566at2"/>
<dbReference type="EMBL" id="CP022437">
    <property type="protein sequence ID" value="ASN06753.1"/>
    <property type="molecule type" value="Genomic_DNA"/>
</dbReference>
<evidence type="ECO:0000313" key="1">
    <source>
        <dbReference type="EMBL" id="ASN06753.1"/>
    </source>
</evidence>
<name>A0A221MGG6_9BACI</name>
<accession>A0A221MGG6</accession>
<dbReference type="RefSeq" id="WP_089533749.1">
    <property type="nucleotide sequence ID" value="NZ_CP022437.1"/>
</dbReference>
<proteinExistence type="predicted"/>
<evidence type="ECO:0008006" key="3">
    <source>
        <dbReference type="Google" id="ProtNLM"/>
    </source>
</evidence>
<keyword evidence="2" id="KW-1185">Reference proteome</keyword>
<sequence>MKKAIIIFSCALVVLGLVAWGTYSWLSNYSETADNTSVAKEKEVTEEVLQENRKEIEGTITEEDLATFKERDLNPFGEEQKLNELNDYIYQEYIHGMSHQKVEASKKWGFYEIHSNRIKWLLEGLDEVELEHETAYRNILEKWKEENFSSVDGDHNAIWELQGGTVGRATGILSAEEEQAYINNNTD</sequence>
<protein>
    <recommendedName>
        <fullName evidence="3">CTP synthase</fullName>
    </recommendedName>
</protein>